<dbReference type="Proteomes" id="UP000274822">
    <property type="component" value="Unassembled WGS sequence"/>
</dbReference>
<dbReference type="GO" id="GO:0022857">
    <property type="term" value="F:transmembrane transporter activity"/>
    <property type="evidence" value="ECO:0007669"/>
    <property type="project" value="InterPro"/>
</dbReference>
<protein>
    <submittedName>
        <fullName evidence="8">Major facilitator superfamily domain-containing protein</fullName>
    </submittedName>
</protein>
<feature type="transmembrane region" description="Helical" evidence="6">
    <location>
        <begin position="419"/>
        <end position="442"/>
    </location>
</feature>
<evidence type="ECO:0000256" key="5">
    <source>
        <dbReference type="ARBA" id="ARBA00023136"/>
    </source>
</evidence>
<accession>A0A433QWZ9</accession>
<evidence type="ECO:0000256" key="2">
    <source>
        <dbReference type="ARBA" id="ARBA00022448"/>
    </source>
</evidence>
<feature type="transmembrane region" description="Helical" evidence="6">
    <location>
        <begin position="359"/>
        <end position="378"/>
    </location>
</feature>
<dbReference type="SUPFAM" id="SSF103473">
    <property type="entry name" value="MFS general substrate transporter"/>
    <property type="match status" value="1"/>
</dbReference>
<feature type="transmembrane region" description="Helical" evidence="6">
    <location>
        <begin position="104"/>
        <end position="122"/>
    </location>
</feature>
<feature type="transmembrane region" description="Helical" evidence="6">
    <location>
        <begin position="67"/>
        <end position="84"/>
    </location>
</feature>
<name>A0A433QWZ9_9FUNG</name>
<proteinExistence type="predicted"/>
<dbReference type="Gene3D" id="1.20.1250.20">
    <property type="entry name" value="MFS general substrate transporter like domains"/>
    <property type="match status" value="2"/>
</dbReference>
<feature type="transmembrane region" description="Helical" evidence="6">
    <location>
        <begin position="328"/>
        <end position="347"/>
    </location>
</feature>
<sequence>MTTVTAPRIMSHPPILPDGMSIISGETRLERTQNTASEKVMDISDLENTQPDPAIVRSYLWKTDWRLLPALSLVYLLAVMDRANIGNAMIAGLTTDLNLKGDDINLAISLFFVSYIIFEIPSNLMMKKSRPSRWLPTLILIWSASCIGMAFCKNLNQLIVARLFLGAAEAGFTPGVVYYMTFWYTKAEQGPRMSLFFATGTLSGVFGGPIAAGLSTINGGGLNSWQWIFLIEGCISAFLAIVAYFYVQDFPETARFLTEAEKSVELARLGAEKAIASTAKLSKRQIYDALIDWKCYVFAVMFFAINVNASTISVFLPTLINALGYQAFQAQAMSSLPALCGFIGQLLSSPLSKYFARSWLLLSYSFIGVIGFVILIIVEDDAPVLFFALCLASFGVYPNIPLLATYMTNNIGGITKRGVATGMTVMGGGVAGAIGAFCYRTVDAPRFLPGHVINFIMLIVIMLGTILMRIYFVRENARRARMSAKEKEAALAGLTEDEVDDLGDKNPSFVFLY</sequence>
<keyword evidence="5 6" id="KW-0472">Membrane</keyword>
<dbReference type="PANTHER" id="PTHR43791">
    <property type="entry name" value="PERMEASE-RELATED"/>
    <property type="match status" value="1"/>
</dbReference>
<feature type="transmembrane region" description="Helical" evidence="6">
    <location>
        <begin position="134"/>
        <end position="151"/>
    </location>
</feature>
<evidence type="ECO:0000256" key="1">
    <source>
        <dbReference type="ARBA" id="ARBA00004141"/>
    </source>
</evidence>
<comment type="caution">
    <text evidence="8">The sequence shown here is derived from an EMBL/GenBank/DDBJ whole genome shotgun (WGS) entry which is preliminary data.</text>
</comment>
<dbReference type="FunFam" id="1.20.1250.20:FF:000018">
    <property type="entry name" value="MFS transporter permease"/>
    <property type="match status" value="1"/>
</dbReference>
<keyword evidence="3 6" id="KW-0812">Transmembrane</keyword>
<feature type="domain" description="Major facilitator superfamily (MFS) profile" evidence="7">
    <location>
        <begin position="67"/>
        <end position="477"/>
    </location>
</feature>
<dbReference type="Pfam" id="PF07690">
    <property type="entry name" value="MFS_1"/>
    <property type="match status" value="1"/>
</dbReference>
<feature type="transmembrane region" description="Helical" evidence="6">
    <location>
        <begin position="384"/>
        <end position="407"/>
    </location>
</feature>
<dbReference type="PANTHER" id="PTHR43791:SF36">
    <property type="entry name" value="TRANSPORTER, PUTATIVE (AFU_ORTHOLOGUE AFUA_6G08340)-RELATED"/>
    <property type="match status" value="1"/>
</dbReference>
<evidence type="ECO:0000256" key="6">
    <source>
        <dbReference type="SAM" id="Phobius"/>
    </source>
</evidence>
<dbReference type="AlphaFoldDB" id="A0A433QWZ9"/>
<feature type="transmembrane region" description="Helical" evidence="6">
    <location>
        <begin position="227"/>
        <end position="247"/>
    </location>
</feature>
<feature type="transmembrane region" description="Helical" evidence="6">
    <location>
        <begin position="448"/>
        <end position="472"/>
    </location>
</feature>
<dbReference type="EMBL" id="RBNJ01000611">
    <property type="protein sequence ID" value="RUS34286.1"/>
    <property type="molecule type" value="Genomic_DNA"/>
</dbReference>
<evidence type="ECO:0000256" key="3">
    <source>
        <dbReference type="ARBA" id="ARBA00022692"/>
    </source>
</evidence>
<evidence type="ECO:0000256" key="4">
    <source>
        <dbReference type="ARBA" id="ARBA00022989"/>
    </source>
</evidence>
<comment type="subcellular location">
    <subcellularLocation>
        <location evidence="1">Membrane</location>
        <topology evidence="1">Multi-pass membrane protein</topology>
    </subcellularLocation>
</comment>
<gene>
    <name evidence="8" type="ORF">BC938DRAFT_481430</name>
</gene>
<dbReference type="InterPro" id="IPR020846">
    <property type="entry name" value="MFS_dom"/>
</dbReference>
<dbReference type="InterPro" id="IPR011701">
    <property type="entry name" value="MFS"/>
</dbReference>
<evidence type="ECO:0000259" key="7">
    <source>
        <dbReference type="PROSITE" id="PS50850"/>
    </source>
</evidence>
<dbReference type="PROSITE" id="PS50850">
    <property type="entry name" value="MFS"/>
    <property type="match status" value="1"/>
</dbReference>
<keyword evidence="2" id="KW-0813">Transport</keyword>
<dbReference type="GO" id="GO:0016020">
    <property type="term" value="C:membrane"/>
    <property type="evidence" value="ECO:0007669"/>
    <property type="project" value="UniProtKB-SubCell"/>
</dbReference>
<feature type="transmembrane region" description="Helical" evidence="6">
    <location>
        <begin position="195"/>
        <end position="215"/>
    </location>
</feature>
<evidence type="ECO:0000313" key="9">
    <source>
        <dbReference type="Proteomes" id="UP000274822"/>
    </source>
</evidence>
<keyword evidence="9" id="KW-1185">Reference proteome</keyword>
<feature type="transmembrane region" description="Helical" evidence="6">
    <location>
        <begin position="293"/>
        <end position="316"/>
    </location>
</feature>
<reference evidence="8 9" key="1">
    <citation type="journal article" date="2018" name="New Phytol.">
        <title>Phylogenomics of Endogonaceae and evolution of mycorrhizas within Mucoromycota.</title>
        <authorList>
            <person name="Chang Y."/>
            <person name="Desiro A."/>
            <person name="Na H."/>
            <person name="Sandor L."/>
            <person name="Lipzen A."/>
            <person name="Clum A."/>
            <person name="Barry K."/>
            <person name="Grigoriev I.V."/>
            <person name="Martin F.M."/>
            <person name="Stajich J.E."/>
            <person name="Smith M.E."/>
            <person name="Bonito G."/>
            <person name="Spatafora J.W."/>
        </authorList>
    </citation>
    <scope>NUCLEOTIDE SEQUENCE [LARGE SCALE GENOMIC DNA]</scope>
    <source>
        <strain evidence="8 9">AD002</strain>
    </source>
</reference>
<organism evidence="8 9">
    <name type="scientific">Jimgerdemannia flammicorona</name>
    <dbReference type="NCBI Taxonomy" id="994334"/>
    <lineage>
        <taxon>Eukaryota</taxon>
        <taxon>Fungi</taxon>
        <taxon>Fungi incertae sedis</taxon>
        <taxon>Mucoromycota</taxon>
        <taxon>Mucoromycotina</taxon>
        <taxon>Endogonomycetes</taxon>
        <taxon>Endogonales</taxon>
        <taxon>Endogonaceae</taxon>
        <taxon>Jimgerdemannia</taxon>
    </lineage>
</organism>
<evidence type="ECO:0000313" key="8">
    <source>
        <dbReference type="EMBL" id="RUS34286.1"/>
    </source>
</evidence>
<keyword evidence="4 6" id="KW-1133">Transmembrane helix</keyword>
<dbReference type="InterPro" id="IPR036259">
    <property type="entry name" value="MFS_trans_sf"/>
</dbReference>
<feature type="transmembrane region" description="Helical" evidence="6">
    <location>
        <begin position="163"/>
        <end position="183"/>
    </location>
</feature>